<dbReference type="InterPro" id="IPR036047">
    <property type="entry name" value="F-box-like_dom_sf"/>
</dbReference>
<dbReference type="InterPro" id="IPR056592">
    <property type="entry name" value="Beta-prop_At3g26010-like"/>
</dbReference>
<evidence type="ECO:0000313" key="3">
    <source>
        <dbReference type="Proteomes" id="UP000515211"/>
    </source>
</evidence>
<protein>
    <submittedName>
        <fullName evidence="4">F-box/kelch-repeat protein At3g23880-like</fullName>
    </submittedName>
</protein>
<keyword evidence="3" id="KW-1185">Reference proteome</keyword>
<evidence type="ECO:0000259" key="1">
    <source>
        <dbReference type="Pfam" id="PF00646"/>
    </source>
</evidence>
<dbReference type="GeneID" id="110280348"/>
<dbReference type="SUPFAM" id="SSF81383">
    <property type="entry name" value="F-box domain"/>
    <property type="match status" value="1"/>
</dbReference>
<dbReference type="PANTHER" id="PTHR31672:SF2">
    <property type="entry name" value="F-BOX DOMAIN-CONTAINING PROTEIN"/>
    <property type="match status" value="1"/>
</dbReference>
<name>A0A6P5NGZ4_ARADU</name>
<dbReference type="Proteomes" id="UP000515211">
    <property type="component" value="Chromosome 4"/>
</dbReference>
<dbReference type="Pfam" id="PF00646">
    <property type="entry name" value="F-box"/>
    <property type="match status" value="1"/>
</dbReference>
<dbReference type="InterPro" id="IPR001810">
    <property type="entry name" value="F-box_dom"/>
</dbReference>
<dbReference type="RefSeq" id="XP_020996867.1">
    <property type="nucleotide sequence ID" value="XM_021141208.2"/>
</dbReference>
<feature type="domain" description="F-box protein At3g26010-like beta-propeller" evidence="2">
    <location>
        <begin position="143"/>
        <end position="339"/>
    </location>
</feature>
<proteinExistence type="predicted"/>
<dbReference type="PANTHER" id="PTHR31672">
    <property type="entry name" value="BNACNNG10540D PROTEIN"/>
    <property type="match status" value="1"/>
</dbReference>
<dbReference type="Gene3D" id="1.20.1280.50">
    <property type="match status" value="1"/>
</dbReference>
<evidence type="ECO:0000259" key="2">
    <source>
        <dbReference type="Pfam" id="PF24750"/>
    </source>
</evidence>
<accession>A0A6P5NGZ4</accession>
<sequence>MELYSLSKRLRHFTAAPTQPIHLSSDKSYLNGRTDTSRFLESHRCSVVSDPQVPRREWDADILLNILFRLDVKSLTRFKCVCKDWQHNLGSPLFLKNYVQNSVLRLTGFIFQPHMYLIQSSYIRVETSGTNMWEMFLGGLPEDVYILASCNGLLCFYSISQEPALYVCNPANKQCLKLPPSSGGYISIGIAFDYEGGSIDSATNSAKFKLVKVVNAQPMISTDLRFQIYSSETRSWKMSNATCKGGILLKNKGIYLRGVLYWLGECKRILVFDVRTELALWILRPCAAKDTCSSSSCIGESNGTLHYVSLTKTLGLCVWSLEHYFGEWTLEYKMSFEDFKEQCELTFPKFLVDKSAVTPLAFKDWVLPLLIRGKDQVIVYDFKNRKMTWACSLKRYDPGATVFSHSMSLVPLNDA</sequence>
<dbReference type="InterPro" id="IPR017451">
    <property type="entry name" value="F-box-assoc_interact_dom"/>
</dbReference>
<dbReference type="Pfam" id="PF24750">
    <property type="entry name" value="b-prop_At3g26010-like"/>
    <property type="match status" value="1"/>
</dbReference>
<dbReference type="AlphaFoldDB" id="A0A6P5NGZ4"/>
<organism evidence="3 4">
    <name type="scientific">Arachis duranensis</name>
    <name type="common">Wild peanut</name>
    <dbReference type="NCBI Taxonomy" id="130453"/>
    <lineage>
        <taxon>Eukaryota</taxon>
        <taxon>Viridiplantae</taxon>
        <taxon>Streptophyta</taxon>
        <taxon>Embryophyta</taxon>
        <taxon>Tracheophyta</taxon>
        <taxon>Spermatophyta</taxon>
        <taxon>Magnoliopsida</taxon>
        <taxon>eudicotyledons</taxon>
        <taxon>Gunneridae</taxon>
        <taxon>Pentapetalae</taxon>
        <taxon>rosids</taxon>
        <taxon>fabids</taxon>
        <taxon>Fabales</taxon>
        <taxon>Fabaceae</taxon>
        <taxon>Papilionoideae</taxon>
        <taxon>50 kb inversion clade</taxon>
        <taxon>dalbergioids sensu lato</taxon>
        <taxon>Dalbergieae</taxon>
        <taxon>Pterocarpus clade</taxon>
        <taxon>Arachis</taxon>
    </lineage>
</organism>
<reference evidence="3" key="1">
    <citation type="journal article" date="2016" name="Nat. Genet.">
        <title>The genome sequences of Arachis duranensis and Arachis ipaensis, the diploid ancestors of cultivated peanut.</title>
        <authorList>
            <person name="Bertioli D.J."/>
            <person name="Cannon S.B."/>
            <person name="Froenicke L."/>
            <person name="Huang G."/>
            <person name="Farmer A.D."/>
            <person name="Cannon E.K."/>
            <person name="Liu X."/>
            <person name="Gao D."/>
            <person name="Clevenger J."/>
            <person name="Dash S."/>
            <person name="Ren L."/>
            <person name="Moretzsohn M.C."/>
            <person name="Shirasawa K."/>
            <person name="Huang W."/>
            <person name="Vidigal B."/>
            <person name="Abernathy B."/>
            <person name="Chu Y."/>
            <person name="Niederhuth C.E."/>
            <person name="Umale P."/>
            <person name="Araujo A.C."/>
            <person name="Kozik A."/>
            <person name="Kim K.D."/>
            <person name="Burow M.D."/>
            <person name="Varshney R.K."/>
            <person name="Wang X."/>
            <person name="Zhang X."/>
            <person name="Barkley N."/>
            <person name="Guimaraes P.M."/>
            <person name="Isobe S."/>
            <person name="Guo B."/>
            <person name="Liao B."/>
            <person name="Stalker H.T."/>
            <person name="Schmitz R.J."/>
            <person name="Scheffler B.E."/>
            <person name="Leal-Bertioli S.C."/>
            <person name="Xun X."/>
            <person name="Jackson S.A."/>
            <person name="Michelmore R."/>
            <person name="Ozias-Akins P."/>
        </authorList>
    </citation>
    <scope>NUCLEOTIDE SEQUENCE [LARGE SCALE GENOMIC DNA]</scope>
    <source>
        <strain evidence="3">cv. V14167</strain>
    </source>
</reference>
<reference evidence="4" key="2">
    <citation type="submission" date="2025-08" db="UniProtKB">
        <authorList>
            <consortium name="RefSeq"/>
        </authorList>
    </citation>
    <scope>IDENTIFICATION</scope>
    <source>
        <tissue evidence="4">Whole plant</tissue>
    </source>
</reference>
<dbReference type="KEGG" id="adu:110280348"/>
<dbReference type="InterPro" id="IPR050796">
    <property type="entry name" value="SCF_F-box_component"/>
</dbReference>
<gene>
    <name evidence="4" type="primary">LOC110280348</name>
</gene>
<evidence type="ECO:0000313" key="4">
    <source>
        <dbReference type="RefSeq" id="XP_020996867.1"/>
    </source>
</evidence>
<dbReference type="NCBIfam" id="TIGR01640">
    <property type="entry name" value="F_box_assoc_1"/>
    <property type="match status" value="1"/>
</dbReference>
<feature type="domain" description="F-box" evidence="1">
    <location>
        <begin position="61"/>
        <end position="90"/>
    </location>
</feature>